<gene>
    <name evidence="1" type="ORF">DN068_12865</name>
</gene>
<proteinExistence type="predicted"/>
<sequence>MRQVLNVDSKEAIKARMLQNAATLWGIKNPQALDPFVKLLIEAFAAEIFRLSNETERIEARLVEKIARLLTPSIYTIPQPAHAIARALPLDPICILNSEQEFRHSIILPAQYKGDSETTFGINFTAVDGVELSHTDIACIATGYGCKWFDAKMNRSAIAYTNAMPINYGEMWLALDISKMGSDFPESLSFYFANPAFEQLQWIYQLLPYATASIAGHPLIITPGLSYISKPLADGYEEIFNDFDIQRRITDDIKKQYDPQFITLTGFPDQIKKQVTNLPASLCQNFTAQDVESNFTKPYLWLKLKFPPQYTFDILDQFFVSLNAFPLINRKWEHKDYKVEITSDNIPIESTAGTHFLSVQKVQDDHGRHYTEIPYGGINNMATGHYSVRRSGMERYDKRSALDIANYMLELGRDEVAAFGSLTNSDGKEPAKEIVIHLNRLERAAKEIRRTALDAPVYIVIEPQEKVEQINLGYWVTNGTLANNFRAGQILKADTGALLADNTLTLLSATRGGDGPQTGTDSINAYRYALTSRDRIVTFLDIKNFCQYELKGVIKSVLVKKGTALSSKPKEGFVRTTDIFITVINYSSYPQYYWQAKEQELIQKIDARAVDGVTRRVFIAAENKNA</sequence>
<accession>A0A2W2ABF1</accession>
<dbReference type="Pfam" id="PF05947">
    <property type="entry name" value="T6SS_TssF"/>
    <property type="match status" value="1"/>
</dbReference>
<name>A0A2W2ABF1_9BACT</name>
<keyword evidence="2" id="KW-1185">Reference proteome</keyword>
<dbReference type="InterPro" id="IPR010272">
    <property type="entry name" value="T6SS_TssF"/>
</dbReference>
<dbReference type="Proteomes" id="UP000248745">
    <property type="component" value="Unassembled WGS sequence"/>
</dbReference>
<evidence type="ECO:0000313" key="1">
    <source>
        <dbReference type="EMBL" id="PZF72745.1"/>
    </source>
</evidence>
<evidence type="ECO:0000313" key="2">
    <source>
        <dbReference type="Proteomes" id="UP000248745"/>
    </source>
</evidence>
<dbReference type="EMBL" id="QKTW01000017">
    <property type="protein sequence ID" value="PZF72745.1"/>
    <property type="molecule type" value="Genomic_DNA"/>
</dbReference>
<dbReference type="AlphaFoldDB" id="A0A2W2ABF1"/>
<comment type="caution">
    <text evidence="1">The sequence shown here is derived from an EMBL/GenBank/DDBJ whole genome shotgun (WGS) entry which is preliminary data.</text>
</comment>
<reference evidence="1 2" key="1">
    <citation type="submission" date="2018-06" db="EMBL/GenBank/DDBJ databases">
        <title>Mucibacter soli gen. nov., sp. nov., a new member of the family Chitinophagaceae producing mucin.</title>
        <authorList>
            <person name="Kim M.-K."/>
            <person name="Park S."/>
            <person name="Kim T.-S."/>
            <person name="Joung Y."/>
            <person name="Han J.-H."/>
            <person name="Kim S.B."/>
        </authorList>
    </citation>
    <scope>NUCLEOTIDE SEQUENCE [LARGE SCALE GENOMIC DNA]</scope>
    <source>
        <strain evidence="1 2">R1-15</strain>
    </source>
</reference>
<organism evidence="1 2">
    <name type="scientific">Taibaiella soli</name>
    <dbReference type="NCBI Taxonomy" id="1649169"/>
    <lineage>
        <taxon>Bacteria</taxon>
        <taxon>Pseudomonadati</taxon>
        <taxon>Bacteroidota</taxon>
        <taxon>Chitinophagia</taxon>
        <taxon>Chitinophagales</taxon>
        <taxon>Chitinophagaceae</taxon>
        <taxon>Taibaiella</taxon>
    </lineage>
</organism>
<protein>
    <submittedName>
        <fullName evidence="1">Uncharacterized protein</fullName>
    </submittedName>
</protein>